<dbReference type="OrthoDB" id="163438at2759"/>
<dbReference type="InParanoid" id="G9MFE5"/>
<keyword evidence="3" id="KW-1185">Reference proteome</keyword>
<comment type="caution">
    <text evidence="2">The sequence shown here is derived from an EMBL/GenBank/DDBJ whole genome shotgun (WGS) entry which is preliminary data.</text>
</comment>
<reference evidence="2 3" key="1">
    <citation type="journal article" date="2011" name="Genome Biol.">
        <title>Comparative genome sequence analysis underscores mycoparasitism as the ancestral life style of Trichoderma.</title>
        <authorList>
            <person name="Kubicek C.P."/>
            <person name="Herrera-Estrella A."/>
            <person name="Seidl-Seiboth V."/>
            <person name="Martinez D.A."/>
            <person name="Druzhinina I.S."/>
            <person name="Thon M."/>
            <person name="Zeilinger S."/>
            <person name="Casas-Flores S."/>
            <person name="Horwitz B.A."/>
            <person name="Mukherjee P.K."/>
            <person name="Mukherjee M."/>
            <person name="Kredics L."/>
            <person name="Alcaraz L.D."/>
            <person name="Aerts A."/>
            <person name="Antal Z."/>
            <person name="Atanasova L."/>
            <person name="Cervantes-Badillo M.G."/>
            <person name="Challacombe J."/>
            <person name="Chertkov O."/>
            <person name="McCluskey K."/>
            <person name="Coulpier F."/>
            <person name="Deshpande N."/>
            <person name="von Doehren H."/>
            <person name="Ebbole D.J."/>
            <person name="Esquivel-Naranjo E.U."/>
            <person name="Fekete E."/>
            <person name="Flipphi M."/>
            <person name="Glaser F."/>
            <person name="Gomez-Rodriguez E.Y."/>
            <person name="Gruber S."/>
            <person name="Han C."/>
            <person name="Henrissat B."/>
            <person name="Hermosa R."/>
            <person name="Hernandez-Onate M."/>
            <person name="Karaffa L."/>
            <person name="Kosti I."/>
            <person name="Le Crom S."/>
            <person name="Lindquist E."/>
            <person name="Lucas S."/>
            <person name="Luebeck M."/>
            <person name="Luebeck P.S."/>
            <person name="Margeot A."/>
            <person name="Metz B."/>
            <person name="Misra M."/>
            <person name="Nevalainen H."/>
            <person name="Omann M."/>
            <person name="Packer N."/>
            <person name="Perrone G."/>
            <person name="Uresti-Rivera E.E."/>
            <person name="Salamov A."/>
            <person name="Schmoll M."/>
            <person name="Seiboth B."/>
            <person name="Shapiro H."/>
            <person name="Sukno S."/>
            <person name="Tamayo-Ramos J.A."/>
            <person name="Tisch D."/>
            <person name="Wiest A."/>
            <person name="Wilkinson H.H."/>
            <person name="Zhang M."/>
            <person name="Coutinho P.M."/>
            <person name="Kenerley C.M."/>
            <person name="Monte E."/>
            <person name="Baker S.E."/>
            <person name="Grigoriev I.V."/>
        </authorList>
    </citation>
    <scope>NUCLEOTIDE SEQUENCE [LARGE SCALE GENOMIC DNA]</scope>
    <source>
        <strain evidence="3">Gv29-8 / FGSC 10586</strain>
    </source>
</reference>
<organism evidence="2 3">
    <name type="scientific">Hypocrea virens (strain Gv29-8 / FGSC 10586)</name>
    <name type="common">Gliocladium virens</name>
    <name type="synonym">Trichoderma virens</name>
    <dbReference type="NCBI Taxonomy" id="413071"/>
    <lineage>
        <taxon>Eukaryota</taxon>
        <taxon>Fungi</taxon>
        <taxon>Dikarya</taxon>
        <taxon>Ascomycota</taxon>
        <taxon>Pezizomycotina</taxon>
        <taxon>Sordariomycetes</taxon>
        <taxon>Hypocreomycetidae</taxon>
        <taxon>Hypocreales</taxon>
        <taxon>Hypocreaceae</taxon>
        <taxon>Trichoderma</taxon>
    </lineage>
</organism>
<dbReference type="PANTHER" id="PTHR35391:SF7">
    <property type="entry name" value="C2H2-TYPE DOMAIN-CONTAINING PROTEIN"/>
    <property type="match status" value="1"/>
</dbReference>
<dbReference type="RefSeq" id="XP_013961324.1">
    <property type="nucleotide sequence ID" value="XM_014105849.1"/>
</dbReference>
<evidence type="ECO:0000313" key="2">
    <source>
        <dbReference type="EMBL" id="EHK27111.1"/>
    </source>
</evidence>
<evidence type="ECO:0000313" key="3">
    <source>
        <dbReference type="Proteomes" id="UP000007115"/>
    </source>
</evidence>
<sequence>MSPNKSMDEDTTYGRGPIYTIAKQCLFQFKKFARQPENQLKETISTNKWRFLLWAQNHSVFAHKSASLDTQLIIKPEVRDLVIEMLDVLHKDLCQLVNSHWERLLEQCSTSLNRTGNTSSNDGPQLLLSGRVTGAMAGIVGSIDRLYRLSVSIRAPPTDYSSPAERIIYFAKQLPRDGFEDMTSLILKSKFPKAEDRLITKLTKSVVFRRHRLLYQRHNNAKLIQARCLIATEVVGLLNSMSKAGKGRLEEQRPIKADQAKQHKLQNQSLHQYENAPDDELACVTNTTILEEDWVDQKHVDYDMEHYICLSDKCKKPLCYFKTFDSWMKHMCSEHGQDWPRFIYAKKSEWRCALSKAHNTLFADQDSLRKHLEIDHSEEYLDQSDLQLIVDHCKIALPRAPDICPLCEESVDDPEPAAQQSKVENGKRPKKRVRWADEAGGELESEEKTSNTNSGELQSEEKMSKTNSKIAAHIARHLKSISFLCLRGLGPQVKGRQE</sequence>
<accession>G9MFE5</accession>
<evidence type="ECO:0000256" key="1">
    <source>
        <dbReference type="SAM" id="MobiDB-lite"/>
    </source>
</evidence>
<dbReference type="GeneID" id="25791301"/>
<protein>
    <recommendedName>
        <fullName evidence="4">C2H2-type domain-containing protein</fullName>
    </recommendedName>
</protein>
<dbReference type="HOGENOM" id="CLU_013120_1_0_1"/>
<dbReference type="VEuPathDB" id="FungiDB:TRIVIDRAFT_217707"/>
<name>G9MFE5_HYPVG</name>
<feature type="region of interest" description="Disordered" evidence="1">
    <location>
        <begin position="414"/>
        <end position="468"/>
    </location>
</feature>
<dbReference type="PANTHER" id="PTHR35391">
    <property type="entry name" value="C2H2-TYPE DOMAIN-CONTAINING PROTEIN-RELATED"/>
    <property type="match status" value="1"/>
</dbReference>
<dbReference type="AlphaFoldDB" id="G9MFE5"/>
<dbReference type="EMBL" id="ABDF02000001">
    <property type="protein sequence ID" value="EHK27111.1"/>
    <property type="molecule type" value="Genomic_DNA"/>
</dbReference>
<evidence type="ECO:0008006" key="4">
    <source>
        <dbReference type="Google" id="ProtNLM"/>
    </source>
</evidence>
<proteinExistence type="predicted"/>
<gene>
    <name evidence="2" type="ORF">TRIVIDRAFT_217707</name>
</gene>
<dbReference type="Proteomes" id="UP000007115">
    <property type="component" value="Unassembled WGS sequence"/>
</dbReference>